<dbReference type="Pfam" id="PF26628">
    <property type="entry name" value="DUF8202"/>
    <property type="match status" value="1"/>
</dbReference>
<comment type="subcellular location">
    <subcellularLocation>
        <location evidence="1">Cell projection</location>
        <location evidence="1">Cilium</location>
    </subcellularLocation>
    <subcellularLocation>
        <location evidence="2">Cytoplasm</location>
    </subcellularLocation>
</comment>
<dbReference type="InterPro" id="IPR045474">
    <property type="entry name" value="GEVED"/>
</dbReference>
<dbReference type="InterPro" id="IPR013320">
    <property type="entry name" value="ConA-like_dom_sf"/>
</dbReference>
<dbReference type="InterPro" id="IPR017868">
    <property type="entry name" value="Filamin/ABP280_repeat-like"/>
</dbReference>
<dbReference type="PROSITE" id="PS50194">
    <property type="entry name" value="FILAMIN_REPEAT"/>
    <property type="match status" value="1"/>
</dbReference>
<evidence type="ECO:0000256" key="2">
    <source>
        <dbReference type="ARBA" id="ARBA00004496"/>
    </source>
</evidence>
<evidence type="ECO:0000259" key="9">
    <source>
        <dbReference type="PROSITE" id="PS50060"/>
    </source>
</evidence>
<dbReference type="Pfam" id="PF22544">
    <property type="entry name" value="HYDIN_VesB_CFA65-like_Ig"/>
    <property type="match status" value="4"/>
</dbReference>
<evidence type="ECO:0000256" key="3">
    <source>
        <dbReference type="ARBA" id="ARBA00022490"/>
    </source>
</evidence>
<dbReference type="InterPro" id="IPR026444">
    <property type="entry name" value="Secre_tail"/>
</dbReference>
<dbReference type="Pfam" id="PF13385">
    <property type="entry name" value="Laminin_G_3"/>
    <property type="match status" value="1"/>
</dbReference>
<keyword evidence="5" id="KW-0969">Cilium</keyword>
<feature type="chain" id="PRO_5046722799" evidence="8">
    <location>
        <begin position="27"/>
        <end position="3274"/>
    </location>
</feature>
<protein>
    <submittedName>
        <fullName evidence="10">Choice-of-anchor D domain-containing protein</fullName>
    </submittedName>
</protein>
<evidence type="ECO:0000256" key="1">
    <source>
        <dbReference type="ARBA" id="ARBA00004138"/>
    </source>
</evidence>
<accession>A0ABY7RUE2</accession>
<keyword evidence="6" id="KW-1015">Disulfide bond</keyword>
<keyword evidence="4 8" id="KW-0732">Signal</keyword>
<evidence type="ECO:0000256" key="7">
    <source>
        <dbReference type="ARBA" id="ARBA00023273"/>
    </source>
</evidence>
<sequence length="3274" mass="349485">MKFFTLSLRAYAIICCVLLFSKFALSQTPDYKVQHLEDNIARSGGSNTSFTPVSSLNNAVELANNNRKSNAGQSGSAANLDGDDLAGARQLTNTGTLTYYREGSSLNSNMRFNTSLWEYIGAPGGNNEMIVRGRYAVNLNGTNNSITQALSGISNANDCIPFITGIMNDTTNDDADSGTAIAYLENATTLRVRKGSNDNDVTVYITVVEFTGSNWTVLHGDSGNSSNDTGTFTINNNSDGTGTVTNVSSWNDAIIFSHHIGDTGASGDNDAIADNWPVMEPGSSNNTVDWTFNGNHDSAGTNRHFVHVLTNSGLNVTRFQNTSNSANETTINITSAGLSDVNQALIVGSSISSGGGSAYGRGWRNYYFNSATQAAHWAHRSGNTMAHEIQIVDLSGLNTIIAGPEINITGNSNTINDGDTTPTLTDDTDFGNVNASAGNHVNTFTIQNIGTTSLSVNTTINISGTHASDFTVTATPSASVAASGTTTFDITFNPSAVGLRTASVSIINGDSDENPYNFDIEGTGTVLTYCTSSGTNSDSYTDNIRFVDFNTINNSSPNADIGYSDYTGISTTITQGSTYDLTVNVNTTGGYTYHVTAWIDWNQNGDFTDGGESYDLGSAYNTANGPPTGSPLSITVPGTSTLGTTRMRITTKWASDATSCETGFDGEVEDYTLEIITATPAPEINIQGNATTIADGDTTPNFSDDTDFGNIDVAAGTKVNTFTIENTGTSSLSVGTINISGTNASDFTVTSSPSASVAAYGSTTFDITFNPSAIGLRTASVSIINDDSDENPYSFDIEGTGTVTTYSNVTVSVDWPSYANENTVEIYSPSGTLINTINSGGASPFDTILNLGCLEDLTNYYIIMYDSWDDGWQGPDNITVTAGGTEVINQDGDSATSGGVTVYFDVSGGGSNEIEITGNGNTINDGDITPIVTDDTDFGNVNVSGGTDANTFTINNVGCSDLNLTGSSPYITIAGTHAADFTITTIPSALITSGNSTTFEITFNPSAIGLRTASISIANDDSDENPYNFNIHGNGFTPGPEINITGNSNSINDGDTTPSLTDDTDFGNVAIAAGTNVNTFTIQNTGTASLSVGTITISGANAADFTVTSSPSSSVAASGSTSFDITFNPSAIGIKTASVSIVNDDSDENPYNFDIQGTGTVPAFSNVSVSVNWPSYAYENRVEIYTPTGTLINSIGYGGTASHSETINLGCLEDLNNYYFIMYDTWNDGWQGADNITITSGGSIVINQDGNSATTGGVTTYFDVSGGGGDNEIEITGNGTTISDGDTTPSIFDNSDFGNVDVASGTNANTFTINNFGCSDLNLTAASPYITISGANAADFSITSIPSSLVSSGNSTTFEITFNPSAIGLRTASVTIANDDSDENPYNFNIHGNGASATYSNVTVSVSWPSYAYENRVEIYTPSGVLIDSYGYVAPFSDATLLDLGCLEDLNNYYFIMYDNANDGWDGTDNITITAGGSTVINQDGDSATSGGVTTYFNVSGGGGGNEIEITGNGITITDGDTTPATLDDTDFGSIDITAGTNAHTFTINNIGCIGLNLTAASPYITISGAHAGDFSITNIPSPSIASGNSTTFEITFNPSAIGLRTASLSIANDDSDENPYNFNIQGTGFTAAPEINITGNGNTINDGDIFPSTTDDTEFPAVSVTGATHTKTYTIENTGAATLNIGTITISGLHAGDFSVTASPSSSVAAFGSTTFNITFDPSVVGLRTANIIVANNDSDESTYYFSIQGYGITPGACTVTVSSFPYEESFESGFGLWTQGVNAIDDDFNWSRTTSSTPSGSTGPNAAPDGNYYSFTEANGNNNSTTLLNSPCFDLTSASNPKFTFSYHMYGSGMGDLFVELSTDNGINYPNILYTNSGEIHANSNSSFTPISIDLSSYIGQTVRIRFRGEVAGSNSSDMAIDLLTLEDKPTPTVAPGGVTADLGLWLKTDVGLSYTSGQDVTDWVDQGLGSDAKVNHSNQAPTYYDNTSKNVNFNPVIEFDNSYTALNIDSDYSHDSTNTEFLSGDYGFYTQEVFIVLIPDNTPINTSFGFMDVFCSDSQLEVQATDATGIGFGNYTGRVNNEIICYAHDSYDNSYGDGYAVAEIGTGSSYNNVGIINTRNNPAVTQQELFYNANDIGTTQNDIAEFMNTNDSRWWLGRSEGWEASLNARVAEVITYSTRKDDANLTQERNRIQSYLGIKYGITLGVNGTSQDYVNSDGTVIWDQSADSGNYNYDIAGIGRDDASGLNQKQSRSVNNALDGGFRSEGVLTMGLSDIYTTNNINKASNPTELGDKEFLVWGNNGADLDLAASVISVNMSAGISPALSTDVSFTAMRRIWKVEENGGDVPTMKVRIPQNAIRNITPPGNFYMFISSTGVFDPTADYRVMTDDGNGNLETEYDFDNTKYITFGYAPQVIVERSIYFDGVVDYVDMEDALDLNPDEFTISAWIKRDATDTGSKSILSKRNTAFTQGYDFKVLGNNRLQIYWKNGSNQYLNSTTLIPNEEWHHVAATYDGTTVSLYIDGVLETSAARTPPVATDESFYIAAGGKGTPTQHFKGNIDEVRVWDKLLSQEQLRFIMNQEIEDNSSIVAGKVLPNSISKNDVETIPWNDLAGYYPMSVYTYTNTEDASGNSNQGALRNLNTVDRQTAPLPYESTQNGDWDLQSTWANGSVQTIPGTTSIVDSNQTVDWNIIRTNHNITINDDSDLPASKNGNRTVLGLMVDSNELEVSGVTDATTNSGYGLTVSHFLDLTGTIDLEGESQLIQTADSDLVVASSGRLERDQQGTADTFTYNYWSSPVGQTDMETNEFRYNLTNVMQNVGFQTTGYNGTTSPLRIADYWVWTFSNLADGDYSAWQQTRSTGAILAGEGFTMKGPGSGALTDDQNYIFRGKPNNGHIDLTINAGNNYLVGNPYASAIDAVEFINDNLGVTTGTLYFWEHWGGGNHVLQDYQGGYALMNLSGGTPSVTLGQPVSGISNTGTARKTPGRYIPVSQGFFVVADAGGQIKFENDQRQFQKEDGTLNGNSVFVRNSEATASAYQTESTSGDPRMKFRIGVYTVNTIQRQLLLTIDPNATTAVDLGYDGILNEVQMDDMFWMIDGDKYIIQGSNDVEIDTTYPLGIKTDSEGINTISINSLENVPDSLDIFIHDIENNIYHNLRDSDYEIFLNAGEYLDRFEVTFRDAEDTLEIEDNELSSLEVYYSNDIESLVLLNPNFKHVKSIELFNIVGQSIHTIKDISELDYSEYEVKNLSSGTYIVKINTGSGSVSKKVLVK</sequence>
<evidence type="ECO:0000313" key="10">
    <source>
        <dbReference type="EMBL" id="WCO00588.1"/>
    </source>
</evidence>
<reference evidence="10 11" key="1">
    <citation type="submission" date="2023-01" db="EMBL/GenBank/DDBJ databases">
        <title>Psychroserpens ponticola sp. nov., isolated from seawater.</title>
        <authorList>
            <person name="Kristyanto S."/>
            <person name="Jung J."/>
            <person name="Kim J.M."/>
            <person name="Jeon C.O."/>
        </authorList>
    </citation>
    <scope>NUCLEOTIDE SEQUENCE [LARGE SCALE GENOMIC DNA]</scope>
    <source>
        <strain evidence="10 11">MSW6</strain>
    </source>
</reference>
<dbReference type="NCBIfam" id="NF012200">
    <property type="entry name" value="choice_anch_D"/>
    <property type="match status" value="7"/>
</dbReference>
<keyword evidence="11" id="KW-1185">Reference proteome</keyword>
<dbReference type="SMART" id="SM00137">
    <property type="entry name" value="MAM"/>
    <property type="match status" value="1"/>
</dbReference>
<dbReference type="EMBL" id="CP116221">
    <property type="protein sequence ID" value="WCO00588.1"/>
    <property type="molecule type" value="Genomic_DNA"/>
</dbReference>
<dbReference type="RefSeq" id="WP_249996249.1">
    <property type="nucleotide sequence ID" value="NZ_CP116221.1"/>
</dbReference>
<dbReference type="Pfam" id="PF00629">
    <property type="entry name" value="MAM"/>
    <property type="match status" value="1"/>
</dbReference>
<gene>
    <name evidence="10" type="ORF">MUN68_010975</name>
</gene>
<dbReference type="Pfam" id="PF18962">
    <property type="entry name" value="Por_Secre_tail"/>
    <property type="match status" value="1"/>
</dbReference>
<dbReference type="InterPro" id="IPR053879">
    <property type="entry name" value="HYDIN_VesB_CFA65-like_Ig"/>
</dbReference>
<dbReference type="NCBIfam" id="TIGR04183">
    <property type="entry name" value="Por_Secre_tail"/>
    <property type="match status" value="1"/>
</dbReference>
<feature type="signal peptide" evidence="8">
    <location>
        <begin position="1"/>
        <end position="26"/>
    </location>
</feature>
<evidence type="ECO:0000256" key="4">
    <source>
        <dbReference type="ARBA" id="ARBA00022729"/>
    </source>
</evidence>
<proteinExistence type="predicted"/>
<organism evidence="10 11">
    <name type="scientific">Psychroserpens ponticola</name>
    <dbReference type="NCBI Taxonomy" id="2932268"/>
    <lineage>
        <taxon>Bacteria</taxon>
        <taxon>Pseudomonadati</taxon>
        <taxon>Bacteroidota</taxon>
        <taxon>Flavobacteriia</taxon>
        <taxon>Flavobacteriales</taxon>
        <taxon>Flavobacteriaceae</taxon>
        <taxon>Psychroserpens</taxon>
    </lineage>
</organism>
<dbReference type="Gene3D" id="2.60.120.200">
    <property type="match status" value="2"/>
</dbReference>
<evidence type="ECO:0000313" key="11">
    <source>
        <dbReference type="Proteomes" id="UP001202717"/>
    </source>
</evidence>
<keyword evidence="7" id="KW-0966">Cell projection</keyword>
<name>A0ABY7RUE2_9FLAO</name>
<dbReference type="InterPro" id="IPR058515">
    <property type="entry name" value="DUF8202"/>
</dbReference>
<dbReference type="Gene3D" id="2.60.40.10">
    <property type="entry name" value="Immunoglobulins"/>
    <property type="match status" value="7"/>
</dbReference>
<evidence type="ECO:0000256" key="5">
    <source>
        <dbReference type="ARBA" id="ARBA00023069"/>
    </source>
</evidence>
<feature type="domain" description="MAM" evidence="9">
    <location>
        <begin position="1768"/>
        <end position="1935"/>
    </location>
</feature>
<keyword evidence="3" id="KW-0963">Cytoplasm</keyword>
<evidence type="ECO:0000256" key="8">
    <source>
        <dbReference type="SAM" id="SignalP"/>
    </source>
</evidence>
<dbReference type="Proteomes" id="UP001202717">
    <property type="component" value="Chromosome"/>
</dbReference>
<dbReference type="PROSITE" id="PS50060">
    <property type="entry name" value="MAM_2"/>
    <property type="match status" value="1"/>
</dbReference>
<dbReference type="InterPro" id="IPR006558">
    <property type="entry name" value="LamG-like"/>
</dbReference>
<dbReference type="SMART" id="SM00560">
    <property type="entry name" value="LamGL"/>
    <property type="match status" value="1"/>
</dbReference>
<dbReference type="SUPFAM" id="SSF49899">
    <property type="entry name" value="Concanavalin A-like lectins/glucanases"/>
    <property type="match status" value="2"/>
</dbReference>
<dbReference type="InterPro" id="IPR000998">
    <property type="entry name" value="MAM_dom"/>
</dbReference>
<dbReference type="Pfam" id="PF20009">
    <property type="entry name" value="GEVED"/>
    <property type="match status" value="1"/>
</dbReference>
<dbReference type="InterPro" id="IPR013783">
    <property type="entry name" value="Ig-like_fold"/>
</dbReference>
<evidence type="ECO:0000256" key="6">
    <source>
        <dbReference type="ARBA" id="ARBA00023157"/>
    </source>
</evidence>